<name>A0ABM0MS70_SACKO</name>
<feature type="compositionally biased region" description="Low complexity" evidence="4">
    <location>
        <begin position="168"/>
        <end position="185"/>
    </location>
</feature>
<dbReference type="PANTHER" id="PTHR22970">
    <property type="entry name" value="AT-RICH INTERACTIVE DOMAIN-CONTAINING PROTEIN 2"/>
    <property type="match status" value="1"/>
</dbReference>
<dbReference type="SUPFAM" id="SSF57667">
    <property type="entry name" value="beta-beta-alpha zinc fingers"/>
    <property type="match status" value="1"/>
</dbReference>
<feature type="compositionally biased region" description="Low complexity" evidence="4">
    <location>
        <begin position="820"/>
        <end position="832"/>
    </location>
</feature>
<evidence type="ECO:0000256" key="2">
    <source>
        <dbReference type="ARBA" id="ARBA00023163"/>
    </source>
</evidence>
<keyword evidence="3" id="KW-0539">Nucleus</keyword>
<feature type="compositionally biased region" description="Polar residues" evidence="4">
    <location>
        <begin position="690"/>
        <end position="715"/>
    </location>
</feature>
<keyword evidence="1" id="KW-0805">Transcription regulation</keyword>
<dbReference type="PROSITE" id="PS00028">
    <property type="entry name" value="ZINC_FINGER_C2H2_1"/>
    <property type="match status" value="1"/>
</dbReference>
<feature type="compositionally biased region" description="Polar residues" evidence="4">
    <location>
        <begin position="158"/>
        <end position="167"/>
    </location>
</feature>
<evidence type="ECO:0000256" key="4">
    <source>
        <dbReference type="SAM" id="MobiDB-lite"/>
    </source>
</evidence>
<feature type="non-terminal residue" evidence="7">
    <location>
        <position position="860"/>
    </location>
</feature>
<dbReference type="InterPro" id="IPR052406">
    <property type="entry name" value="Chromatin_Remodeling_Comp"/>
</dbReference>
<evidence type="ECO:0000256" key="1">
    <source>
        <dbReference type="ARBA" id="ARBA00023015"/>
    </source>
</evidence>
<keyword evidence="2" id="KW-0804">Transcription</keyword>
<feature type="compositionally biased region" description="Low complexity" evidence="4">
    <location>
        <begin position="246"/>
        <end position="261"/>
    </location>
</feature>
<evidence type="ECO:0000256" key="3">
    <source>
        <dbReference type="ARBA" id="ARBA00023242"/>
    </source>
</evidence>
<feature type="compositionally biased region" description="Low complexity" evidence="4">
    <location>
        <begin position="34"/>
        <end position="68"/>
    </location>
</feature>
<feature type="compositionally biased region" description="Polar residues" evidence="4">
    <location>
        <begin position="232"/>
        <end position="245"/>
    </location>
</feature>
<feature type="compositionally biased region" description="Polar residues" evidence="4">
    <location>
        <begin position="186"/>
        <end position="205"/>
    </location>
</feature>
<reference evidence="7" key="1">
    <citation type="submission" date="2025-08" db="UniProtKB">
        <authorList>
            <consortium name="RefSeq"/>
        </authorList>
    </citation>
    <scope>IDENTIFICATION</scope>
    <source>
        <tissue evidence="7">Testes</tissue>
    </source>
</reference>
<dbReference type="Gene3D" id="3.30.160.60">
    <property type="entry name" value="Classic Zinc Finger"/>
    <property type="match status" value="1"/>
</dbReference>
<dbReference type="Proteomes" id="UP000694865">
    <property type="component" value="Unplaced"/>
</dbReference>
<keyword evidence="6" id="KW-1185">Reference proteome</keyword>
<dbReference type="RefSeq" id="XP_006822861.1">
    <property type="nucleotide sequence ID" value="XM_006822798.1"/>
</dbReference>
<feature type="compositionally biased region" description="Pro residues" evidence="4">
    <location>
        <begin position="206"/>
        <end position="224"/>
    </location>
</feature>
<dbReference type="PANTHER" id="PTHR22970:SF14">
    <property type="entry name" value="AT-RICH INTERACTIVE DOMAIN-CONTAINING PROTEIN 2"/>
    <property type="match status" value="1"/>
</dbReference>
<feature type="region of interest" description="Disordered" evidence="4">
    <location>
        <begin position="475"/>
        <end position="509"/>
    </location>
</feature>
<feature type="region of interest" description="Disordered" evidence="4">
    <location>
        <begin position="809"/>
        <end position="832"/>
    </location>
</feature>
<dbReference type="InterPro" id="IPR013087">
    <property type="entry name" value="Znf_C2H2_type"/>
</dbReference>
<feature type="region of interest" description="Disordered" evidence="4">
    <location>
        <begin position="669"/>
        <end position="727"/>
    </location>
</feature>
<organism evidence="6 7">
    <name type="scientific">Saccoglossus kowalevskii</name>
    <name type="common">Acorn worm</name>
    <dbReference type="NCBI Taxonomy" id="10224"/>
    <lineage>
        <taxon>Eukaryota</taxon>
        <taxon>Metazoa</taxon>
        <taxon>Hemichordata</taxon>
        <taxon>Enteropneusta</taxon>
        <taxon>Harrimaniidae</taxon>
        <taxon>Saccoglossus</taxon>
    </lineage>
</organism>
<feature type="region of interest" description="Disordered" evidence="4">
    <location>
        <begin position="629"/>
        <end position="653"/>
    </location>
</feature>
<gene>
    <name evidence="7" type="primary">LOC102801377</name>
</gene>
<dbReference type="GeneID" id="102801377"/>
<accession>A0ABM0MS70</accession>
<feature type="region of interest" description="Disordered" evidence="4">
    <location>
        <begin position="119"/>
        <end position="140"/>
    </location>
</feature>
<feature type="compositionally biased region" description="Pro residues" evidence="4">
    <location>
        <begin position="718"/>
        <end position="727"/>
    </location>
</feature>
<evidence type="ECO:0000259" key="5">
    <source>
        <dbReference type="PROSITE" id="PS00028"/>
    </source>
</evidence>
<feature type="region of interest" description="Disordered" evidence="4">
    <location>
        <begin position="23"/>
        <end position="68"/>
    </location>
</feature>
<feature type="region of interest" description="Disordered" evidence="4">
    <location>
        <begin position="158"/>
        <end position="269"/>
    </location>
</feature>
<feature type="domain" description="C2H2-type" evidence="5">
    <location>
        <begin position="736"/>
        <end position="759"/>
    </location>
</feature>
<evidence type="ECO:0000313" key="7">
    <source>
        <dbReference type="RefSeq" id="XP_006822861.1"/>
    </source>
</evidence>
<proteinExistence type="predicted"/>
<evidence type="ECO:0000313" key="6">
    <source>
        <dbReference type="Proteomes" id="UP000694865"/>
    </source>
</evidence>
<sequence>MQQQVAQHNVMQQQQMSLQPNIMQQQNSQGNVGPQQMLQQQHLAQQNPAQQSLSQNNPAQQQQNTMQQHSQIVLPGLVQVPQSMTQQQQQCSQPQVMQQQQSDWTQNCTQEQYQQQHQWNTQRQNWQNHSPGYQQPNQNRQPQNMVYRNQLSIAYQGQTTQNQSVPAQNWQNQNQNQNQSQQQQSATGQVNSINQWNNPSWQSSPHRPPTPQSPLGPRPPPPPYKAARSPKRSLSTGRRTPQKNMSPRSRSLSPRSLSPRSVDSTTMICGKEEQARDVIGSELHLEDKEQIIELVENTAVIEEKENADMVNNSQNALENRIKVSAVDAPSGQRDKLGKDLPLCAEDKEHAIQLLQIEIAAKKSAENNMEVDRDDRKEEPMEMENIKTIVDVKENAISNKTVVNVVIVNGPSVPSKEFDNVKEINEKLSGMSKDLVKDVFNKSLSHDNIINGYCDGDNLKISAEDKDVIVNRVEHDLKQKGQGDSPETNNTKKNGHIIENGPSNKNSIPSSKCKVVNQNSFYRDIREHLPPGTLPSATQVGSFKNNDVTTSQVPVLCSNQISESNQNSVVGDTLDMVSENGDVLAQGISTKQPNNDNSAANKVDNLELCGNEEHASVAATLGQGPILQNTNIPAADNKPIKRSNEDPIDSNIPNKISAVEQLPDVKQEHYNKDGDVSSVSTSLPTPDEVVSSVSKSLPTPDNDVSSVNTSLSTPVKVSTPPPPPPPGLQKPNNICICAWSNCSRAFNSPKGLYSHVIKSHVSREEYQGVCLWQNCDRIRRQIWSCVSHIQEKHCNERALMEAATKRAELASKGTEVNDEMQQTPTSSSSSQAPQQPLIYNAHTAFHAIRRSLNVPTLKELL</sequence>
<dbReference type="InterPro" id="IPR036236">
    <property type="entry name" value="Znf_C2H2_sf"/>
</dbReference>
<feature type="compositionally biased region" description="Polar residues" evidence="4">
    <location>
        <begin position="500"/>
        <end position="509"/>
    </location>
</feature>
<protein>
    <submittedName>
        <fullName evidence="7">Mediator of RNA polymerase II transcription subunit 26-like</fullName>
    </submittedName>
</protein>